<proteinExistence type="predicted"/>
<gene>
    <name evidence="1" type="primary">sohB_1</name>
    <name evidence="1" type="ORF">NCTC13635_00925</name>
</gene>
<reference evidence="1 2" key="1">
    <citation type="submission" date="2018-12" db="EMBL/GenBank/DDBJ databases">
        <authorList>
            <consortium name="Pathogen Informatics"/>
        </authorList>
    </citation>
    <scope>NUCLEOTIDE SEQUENCE [LARGE SCALE GENOMIC DNA]</scope>
    <source>
        <strain evidence="1 2">NCTC13635</strain>
    </source>
</reference>
<dbReference type="Proteomes" id="UP000282433">
    <property type="component" value="Chromosome"/>
</dbReference>
<organism evidence="1 2">
    <name type="scientific">Klebsiella pneumoniae</name>
    <dbReference type="NCBI Taxonomy" id="573"/>
    <lineage>
        <taxon>Bacteria</taxon>
        <taxon>Pseudomonadati</taxon>
        <taxon>Pseudomonadota</taxon>
        <taxon>Gammaproteobacteria</taxon>
        <taxon>Enterobacterales</taxon>
        <taxon>Enterobacteriaceae</taxon>
        <taxon>Klebsiella/Raoultella group</taxon>
        <taxon>Klebsiella</taxon>
        <taxon>Klebsiella pneumoniae complex</taxon>
    </lineage>
</organism>
<dbReference type="GO" id="GO:0016787">
    <property type="term" value="F:hydrolase activity"/>
    <property type="evidence" value="ECO:0007669"/>
    <property type="project" value="UniProtKB-KW"/>
</dbReference>
<dbReference type="EC" id="3.4.21.-" evidence="1"/>
<protein>
    <submittedName>
        <fullName evidence="1">Peptidase S49 domain-containing protein</fullName>
        <ecNumber evidence="1">3.4.21.-</ecNumber>
    </submittedName>
</protein>
<evidence type="ECO:0000313" key="1">
    <source>
        <dbReference type="EMBL" id="VEA99937.1"/>
    </source>
</evidence>
<dbReference type="EMBL" id="LR134162">
    <property type="protein sequence ID" value="VEA99937.1"/>
    <property type="molecule type" value="Genomic_DNA"/>
</dbReference>
<keyword evidence="1" id="KW-0378">Hydrolase</keyword>
<sequence length="59" mass="6892">MDAVETSDELLLGLMESHEVIGVRYQQRKKMLDRFTGSAAESADRLLLRWWQRGQKPLM</sequence>
<evidence type="ECO:0000313" key="2">
    <source>
        <dbReference type="Proteomes" id="UP000282433"/>
    </source>
</evidence>
<dbReference type="AlphaFoldDB" id="A0A3S4HNK9"/>
<accession>A0A3S4HNK9</accession>
<name>A0A3S4HNK9_KLEPN</name>